<evidence type="ECO:0000256" key="7">
    <source>
        <dbReference type="ARBA" id="ARBA00022777"/>
    </source>
</evidence>
<evidence type="ECO:0000313" key="15">
    <source>
        <dbReference type="Proteomes" id="UP001612741"/>
    </source>
</evidence>
<dbReference type="Gene3D" id="1.10.287.130">
    <property type="match status" value="1"/>
</dbReference>
<dbReference type="Pfam" id="PF00512">
    <property type="entry name" value="HisKA"/>
    <property type="match status" value="1"/>
</dbReference>
<keyword evidence="5" id="KW-0808">Transferase</keyword>
<dbReference type="EC" id="2.7.13.3" evidence="3"/>
<dbReference type="InterPro" id="IPR003661">
    <property type="entry name" value="HisK_dim/P_dom"/>
</dbReference>
<dbReference type="InterPro" id="IPR050428">
    <property type="entry name" value="TCS_sensor_his_kinase"/>
</dbReference>
<evidence type="ECO:0000256" key="11">
    <source>
        <dbReference type="SAM" id="Phobius"/>
    </source>
</evidence>
<evidence type="ECO:0000256" key="10">
    <source>
        <dbReference type="ARBA" id="ARBA00023136"/>
    </source>
</evidence>
<evidence type="ECO:0000256" key="8">
    <source>
        <dbReference type="ARBA" id="ARBA00022989"/>
    </source>
</evidence>
<comment type="caution">
    <text evidence="14">The sequence shown here is derived from an EMBL/GenBank/DDBJ whole genome shotgun (WGS) entry which is preliminary data.</text>
</comment>
<dbReference type="SUPFAM" id="SSF158472">
    <property type="entry name" value="HAMP domain-like"/>
    <property type="match status" value="1"/>
</dbReference>
<keyword evidence="10 11" id="KW-0472">Membrane</keyword>
<reference evidence="14 15" key="1">
    <citation type="submission" date="2024-10" db="EMBL/GenBank/DDBJ databases">
        <title>The Natural Products Discovery Center: Release of the First 8490 Sequenced Strains for Exploring Actinobacteria Biosynthetic Diversity.</title>
        <authorList>
            <person name="Kalkreuter E."/>
            <person name="Kautsar S.A."/>
            <person name="Yang D."/>
            <person name="Bader C.D."/>
            <person name="Teijaro C.N."/>
            <person name="Fluegel L."/>
            <person name="Davis C.M."/>
            <person name="Simpson J.R."/>
            <person name="Lauterbach L."/>
            <person name="Steele A.D."/>
            <person name="Gui C."/>
            <person name="Meng S."/>
            <person name="Li G."/>
            <person name="Viehrig K."/>
            <person name="Ye F."/>
            <person name="Su P."/>
            <person name="Kiefer A.F."/>
            <person name="Nichols A."/>
            <person name="Cepeda A.J."/>
            <person name="Yan W."/>
            <person name="Fan B."/>
            <person name="Jiang Y."/>
            <person name="Adhikari A."/>
            <person name="Zheng C.-J."/>
            <person name="Schuster L."/>
            <person name="Cowan T.M."/>
            <person name="Smanski M.J."/>
            <person name="Chevrette M.G."/>
            <person name="De Carvalho L.P.S."/>
            <person name="Shen B."/>
        </authorList>
    </citation>
    <scope>NUCLEOTIDE SEQUENCE [LARGE SCALE GENOMIC DNA]</scope>
    <source>
        <strain evidence="14 15">NPDC050545</strain>
    </source>
</reference>
<comment type="subcellular location">
    <subcellularLocation>
        <location evidence="2">Cell membrane</location>
    </subcellularLocation>
</comment>
<dbReference type="SMART" id="SM00388">
    <property type="entry name" value="HisKA"/>
    <property type="match status" value="1"/>
</dbReference>
<dbReference type="CDD" id="cd06225">
    <property type="entry name" value="HAMP"/>
    <property type="match status" value="1"/>
</dbReference>
<organism evidence="14 15">
    <name type="scientific">Nonomuraea typhae</name>
    <dbReference type="NCBI Taxonomy" id="2603600"/>
    <lineage>
        <taxon>Bacteria</taxon>
        <taxon>Bacillati</taxon>
        <taxon>Actinomycetota</taxon>
        <taxon>Actinomycetes</taxon>
        <taxon>Streptosporangiales</taxon>
        <taxon>Streptosporangiaceae</taxon>
        <taxon>Nonomuraea</taxon>
    </lineage>
</organism>
<comment type="catalytic activity">
    <reaction evidence="1">
        <text>ATP + protein L-histidine = ADP + protein N-phospho-L-histidine.</text>
        <dbReference type="EC" id="2.7.13.3"/>
    </reaction>
</comment>
<dbReference type="Proteomes" id="UP001612741">
    <property type="component" value="Unassembled WGS sequence"/>
</dbReference>
<dbReference type="GO" id="GO:0016301">
    <property type="term" value="F:kinase activity"/>
    <property type="evidence" value="ECO:0007669"/>
    <property type="project" value="UniProtKB-KW"/>
</dbReference>
<evidence type="ECO:0000256" key="3">
    <source>
        <dbReference type="ARBA" id="ARBA00012438"/>
    </source>
</evidence>
<evidence type="ECO:0000313" key="14">
    <source>
        <dbReference type="EMBL" id="MFI6503924.1"/>
    </source>
</evidence>
<dbReference type="PANTHER" id="PTHR45436">
    <property type="entry name" value="SENSOR HISTIDINE KINASE YKOH"/>
    <property type="match status" value="1"/>
</dbReference>
<dbReference type="InterPro" id="IPR036890">
    <property type="entry name" value="HATPase_C_sf"/>
</dbReference>
<dbReference type="Gene3D" id="3.30.565.10">
    <property type="entry name" value="Histidine kinase-like ATPase, C-terminal domain"/>
    <property type="match status" value="1"/>
</dbReference>
<dbReference type="InterPro" id="IPR005467">
    <property type="entry name" value="His_kinase_dom"/>
</dbReference>
<dbReference type="InterPro" id="IPR003660">
    <property type="entry name" value="HAMP_dom"/>
</dbReference>
<dbReference type="PANTHER" id="PTHR45436:SF5">
    <property type="entry name" value="SENSOR HISTIDINE KINASE TRCS"/>
    <property type="match status" value="1"/>
</dbReference>
<feature type="transmembrane region" description="Helical" evidence="11">
    <location>
        <begin position="12"/>
        <end position="36"/>
    </location>
</feature>
<name>A0ABW7Z8R6_9ACTN</name>
<dbReference type="SMART" id="SM00304">
    <property type="entry name" value="HAMP"/>
    <property type="match status" value="1"/>
</dbReference>
<gene>
    <name evidence="14" type="ORF">ACIBG2_41525</name>
</gene>
<proteinExistence type="predicted"/>
<dbReference type="CDD" id="cd00075">
    <property type="entry name" value="HATPase"/>
    <property type="match status" value="1"/>
</dbReference>
<dbReference type="PROSITE" id="PS50885">
    <property type="entry name" value="HAMP"/>
    <property type="match status" value="1"/>
</dbReference>
<accession>A0ABW7Z8R6</accession>
<sequence>MHLPRLLTTVRLRFTVLYGVMFLLSGAALLAITNLIGVGGHSSTRPGPPIEQLTLKEALEANKQLETQLSQAQEAQSSQLLIASAVALAVMIVVSGVLGRLLAGWVLRPVRTITAATRRISAENLHERLAVPGPADEVKDLADTIDALLERLEGAFAAQRRFVANASHELRTPLATMRASLDVAVAKPEPVPAQTLALAGRIRAELDQVDQLLEGFLTLARTQHDALAERTTISLGSLLSMSLDARAAAITARGLTVDDDGVRHDAWTRGSRTLLSRLLDNVLDNAIIHNQDGGWIRVAATAGTASALVTVETGGQILDPEQVARLAQPFQRLGANRTGSRDGSGLGLSIVAAIATAHGGGLDLRARPEGGLRVTVSLPSAAERAGVPA</sequence>
<keyword evidence="4" id="KW-0597">Phosphoprotein</keyword>
<evidence type="ECO:0000256" key="1">
    <source>
        <dbReference type="ARBA" id="ARBA00000085"/>
    </source>
</evidence>
<feature type="domain" description="Histidine kinase" evidence="12">
    <location>
        <begin position="165"/>
        <end position="382"/>
    </location>
</feature>
<keyword evidence="8 11" id="KW-1133">Transmembrane helix</keyword>
<evidence type="ECO:0000256" key="6">
    <source>
        <dbReference type="ARBA" id="ARBA00022692"/>
    </source>
</evidence>
<evidence type="ECO:0000259" key="13">
    <source>
        <dbReference type="PROSITE" id="PS50885"/>
    </source>
</evidence>
<evidence type="ECO:0000256" key="9">
    <source>
        <dbReference type="ARBA" id="ARBA00023012"/>
    </source>
</evidence>
<dbReference type="InterPro" id="IPR004358">
    <property type="entry name" value="Sig_transdc_His_kin-like_C"/>
</dbReference>
<keyword evidence="9" id="KW-0902">Two-component regulatory system</keyword>
<keyword evidence="6 11" id="KW-0812">Transmembrane</keyword>
<dbReference type="InterPro" id="IPR036097">
    <property type="entry name" value="HisK_dim/P_sf"/>
</dbReference>
<dbReference type="InterPro" id="IPR003594">
    <property type="entry name" value="HATPase_dom"/>
</dbReference>
<dbReference type="Gene3D" id="6.10.340.10">
    <property type="match status" value="1"/>
</dbReference>
<dbReference type="EMBL" id="JBITGY010000013">
    <property type="protein sequence ID" value="MFI6503924.1"/>
    <property type="molecule type" value="Genomic_DNA"/>
</dbReference>
<dbReference type="SUPFAM" id="SSF55874">
    <property type="entry name" value="ATPase domain of HSP90 chaperone/DNA topoisomerase II/histidine kinase"/>
    <property type="match status" value="1"/>
</dbReference>
<keyword evidence="7 14" id="KW-0418">Kinase</keyword>
<feature type="transmembrane region" description="Helical" evidence="11">
    <location>
        <begin position="80"/>
        <end position="103"/>
    </location>
</feature>
<evidence type="ECO:0000256" key="2">
    <source>
        <dbReference type="ARBA" id="ARBA00004236"/>
    </source>
</evidence>
<dbReference type="CDD" id="cd00082">
    <property type="entry name" value="HisKA"/>
    <property type="match status" value="1"/>
</dbReference>
<evidence type="ECO:0000259" key="12">
    <source>
        <dbReference type="PROSITE" id="PS50109"/>
    </source>
</evidence>
<dbReference type="Pfam" id="PF02518">
    <property type="entry name" value="HATPase_c"/>
    <property type="match status" value="1"/>
</dbReference>
<evidence type="ECO:0000256" key="5">
    <source>
        <dbReference type="ARBA" id="ARBA00022679"/>
    </source>
</evidence>
<dbReference type="Pfam" id="PF00672">
    <property type="entry name" value="HAMP"/>
    <property type="match status" value="1"/>
</dbReference>
<keyword evidence="15" id="KW-1185">Reference proteome</keyword>
<dbReference type="PROSITE" id="PS50109">
    <property type="entry name" value="HIS_KIN"/>
    <property type="match status" value="1"/>
</dbReference>
<feature type="domain" description="HAMP" evidence="13">
    <location>
        <begin position="104"/>
        <end position="157"/>
    </location>
</feature>
<dbReference type="PRINTS" id="PR00344">
    <property type="entry name" value="BCTRLSENSOR"/>
</dbReference>
<dbReference type="RefSeq" id="WP_397089688.1">
    <property type="nucleotide sequence ID" value="NZ_JBITGY010000013.1"/>
</dbReference>
<evidence type="ECO:0000256" key="4">
    <source>
        <dbReference type="ARBA" id="ARBA00022553"/>
    </source>
</evidence>
<dbReference type="SMART" id="SM00387">
    <property type="entry name" value="HATPase_c"/>
    <property type="match status" value="1"/>
</dbReference>
<dbReference type="SUPFAM" id="SSF47384">
    <property type="entry name" value="Homodimeric domain of signal transducing histidine kinase"/>
    <property type="match status" value="1"/>
</dbReference>
<protein>
    <recommendedName>
        <fullName evidence="3">histidine kinase</fullName>
        <ecNumber evidence="3">2.7.13.3</ecNumber>
    </recommendedName>
</protein>